<reference evidence="2 3" key="1">
    <citation type="submission" date="2018-06" db="EMBL/GenBank/DDBJ databases">
        <authorList>
            <consortium name="Pathogen Informatics"/>
            <person name="Doyle S."/>
        </authorList>
    </citation>
    <scope>NUCLEOTIDE SEQUENCE [LARGE SCALE GENOMIC DNA]</scope>
    <source>
        <strain evidence="2 3">NCTC12722</strain>
    </source>
</reference>
<name>A0A381AYV5_AFIFE</name>
<evidence type="ECO:0000259" key="1">
    <source>
        <dbReference type="PROSITE" id="PS50943"/>
    </source>
</evidence>
<protein>
    <recommendedName>
        <fullName evidence="1">HTH cro/C1-type domain-containing protein</fullName>
    </recommendedName>
</protein>
<dbReference type="PROSITE" id="PS50943">
    <property type="entry name" value="HTH_CROC1"/>
    <property type="match status" value="1"/>
</dbReference>
<dbReference type="CDD" id="cd00093">
    <property type="entry name" value="HTH_XRE"/>
    <property type="match status" value="1"/>
</dbReference>
<dbReference type="Proteomes" id="UP000254343">
    <property type="component" value="Unassembled WGS sequence"/>
</dbReference>
<organism evidence="2 3">
    <name type="scientific">Afipia felis</name>
    <name type="common">Cat scratch disease bacillus</name>
    <dbReference type="NCBI Taxonomy" id="1035"/>
    <lineage>
        <taxon>Bacteria</taxon>
        <taxon>Pseudomonadati</taxon>
        <taxon>Pseudomonadota</taxon>
        <taxon>Alphaproteobacteria</taxon>
        <taxon>Hyphomicrobiales</taxon>
        <taxon>Nitrobacteraceae</taxon>
        <taxon>Afipia</taxon>
    </lineage>
</organism>
<gene>
    <name evidence="2" type="ORF">NCTC12722_04063</name>
</gene>
<evidence type="ECO:0000313" key="3">
    <source>
        <dbReference type="Proteomes" id="UP000254343"/>
    </source>
</evidence>
<dbReference type="Gene3D" id="1.10.260.40">
    <property type="entry name" value="lambda repressor-like DNA-binding domains"/>
    <property type="match status" value="1"/>
</dbReference>
<dbReference type="RefSeq" id="WP_002719021.1">
    <property type="nucleotide sequence ID" value="NZ_UFSI01000002.1"/>
</dbReference>
<sequence length="161" mass="18141">MSRFKDLPVKFSNVQYTGPRAWCMFPGVSPGGPESQPTMSPVRKPQATDHSVLSEMLAARLQQLEIENGGTERFQRKLGLARGTYYTMVRGRGNPTLRTIERIASSLNMSVFELLGFNDTDARRALNKSGIDYDELVSAIEKKNQAERSLARQTRSRKLPY</sequence>
<dbReference type="AlphaFoldDB" id="A0A381AYV5"/>
<dbReference type="InterPro" id="IPR010982">
    <property type="entry name" value="Lambda_DNA-bd_dom_sf"/>
</dbReference>
<dbReference type="SUPFAM" id="SSF47413">
    <property type="entry name" value="lambda repressor-like DNA-binding domains"/>
    <property type="match status" value="1"/>
</dbReference>
<feature type="domain" description="HTH cro/C1-type" evidence="1">
    <location>
        <begin position="76"/>
        <end position="114"/>
    </location>
</feature>
<dbReference type="Pfam" id="PF01381">
    <property type="entry name" value="HTH_3"/>
    <property type="match status" value="1"/>
</dbReference>
<dbReference type="InterPro" id="IPR001387">
    <property type="entry name" value="Cro/C1-type_HTH"/>
</dbReference>
<dbReference type="GO" id="GO:0003677">
    <property type="term" value="F:DNA binding"/>
    <property type="evidence" value="ECO:0007669"/>
    <property type="project" value="InterPro"/>
</dbReference>
<dbReference type="EMBL" id="UIGB01000002">
    <property type="protein sequence ID" value="SUW27997.1"/>
    <property type="molecule type" value="Genomic_DNA"/>
</dbReference>
<proteinExistence type="predicted"/>
<accession>A0A381AYV5</accession>
<evidence type="ECO:0000313" key="2">
    <source>
        <dbReference type="EMBL" id="SUW27997.1"/>
    </source>
</evidence>